<evidence type="ECO:0008006" key="5">
    <source>
        <dbReference type="Google" id="ProtNLM"/>
    </source>
</evidence>
<evidence type="ECO:0000313" key="4">
    <source>
        <dbReference type="Proteomes" id="UP001482520"/>
    </source>
</evidence>
<feature type="signal peptide" evidence="2">
    <location>
        <begin position="1"/>
        <end position="24"/>
    </location>
</feature>
<sequence length="152" mass="15294">MRVVIMPKALGAALVAILITTLTACGTEDSAAPAGGGAATTPTTPSLTSSGTPAATPSRSQSAKPVPADLAVVVDGAEITPNAQAISVGVGDPLSVSVEADRAGELHVHSKPEQYFPFQPGETSFELKVQTPGSVEVEDDDTSDLVALLEVS</sequence>
<dbReference type="PROSITE" id="PS51257">
    <property type="entry name" value="PROKAR_LIPOPROTEIN"/>
    <property type="match status" value="1"/>
</dbReference>
<organism evidence="3 4">
    <name type="scientific">Nocardioides kribbensis</name>
    <dbReference type="NCBI Taxonomy" id="305517"/>
    <lineage>
        <taxon>Bacteria</taxon>
        <taxon>Bacillati</taxon>
        <taxon>Actinomycetota</taxon>
        <taxon>Actinomycetes</taxon>
        <taxon>Propionibacteriales</taxon>
        <taxon>Nocardioidaceae</taxon>
        <taxon>Nocardioides</taxon>
    </lineage>
</organism>
<evidence type="ECO:0000313" key="3">
    <source>
        <dbReference type="EMBL" id="MEQ7845719.1"/>
    </source>
</evidence>
<accession>A0ABV1NT93</accession>
<evidence type="ECO:0000256" key="1">
    <source>
        <dbReference type="SAM" id="MobiDB-lite"/>
    </source>
</evidence>
<dbReference type="Proteomes" id="UP001482520">
    <property type="component" value="Unassembled WGS sequence"/>
</dbReference>
<comment type="caution">
    <text evidence="3">The sequence shown here is derived from an EMBL/GenBank/DDBJ whole genome shotgun (WGS) entry which is preliminary data.</text>
</comment>
<feature type="chain" id="PRO_5045335119" description="EfeO-type cupredoxin-like domain-containing protein" evidence="2">
    <location>
        <begin position="25"/>
        <end position="152"/>
    </location>
</feature>
<feature type="region of interest" description="Disordered" evidence="1">
    <location>
        <begin position="30"/>
        <end position="66"/>
    </location>
</feature>
<name>A0ABV1NT93_9ACTN</name>
<feature type="compositionally biased region" description="Low complexity" evidence="1">
    <location>
        <begin position="39"/>
        <end position="58"/>
    </location>
</feature>
<gene>
    <name evidence="3" type="ORF">V6R90_00410</name>
</gene>
<dbReference type="RefSeq" id="WP_349803416.1">
    <property type="nucleotide sequence ID" value="NZ_JBEGDP010000001.1"/>
</dbReference>
<proteinExistence type="predicted"/>
<protein>
    <recommendedName>
        <fullName evidence="5">EfeO-type cupredoxin-like domain-containing protein</fullName>
    </recommendedName>
</protein>
<dbReference type="EMBL" id="JBEGDP010000001">
    <property type="protein sequence ID" value="MEQ7845719.1"/>
    <property type="molecule type" value="Genomic_DNA"/>
</dbReference>
<reference evidence="3 4" key="1">
    <citation type="submission" date="2024-02" db="EMBL/GenBank/DDBJ databases">
        <title>Full genome sequence of Nocardioides kribbensis.</title>
        <authorList>
            <person name="Poletto B.L."/>
            <person name="Silva G."/>
            <person name="Galante D."/>
            <person name="Campos K.R."/>
            <person name="Santos M.B.N."/>
            <person name="Sacchi C.T."/>
        </authorList>
    </citation>
    <scope>NUCLEOTIDE SEQUENCE [LARGE SCALE GENOMIC DNA]</scope>
    <source>
        <strain evidence="3 4">O4R</strain>
    </source>
</reference>
<keyword evidence="4" id="KW-1185">Reference proteome</keyword>
<keyword evidence="2" id="KW-0732">Signal</keyword>
<evidence type="ECO:0000256" key="2">
    <source>
        <dbReference type="SAM" id="SignalP"/>
    </source>
</evidence>